<dbReference type="Pfam" id="PF01112">
    <property type="entry name" value="Asparaginase_2"/>
    <property type="match status" value="1"/>
</dbReference>
<gene>
    <name evidence="11" type="primary">LOC112276065</name>
    <name evidence="10" type="ORF">PHYPA_027706</name>
</gene>
<proteinExistence type="predicted"/>
<keyword evidence="12" id="KW-1185">Reference proteome</keyword>
<evidence type="ECO:0000256" key="8">
    <source>
        <dbReference type="PIRSR" id="PIRSR600246-2"/>
    </source>
</evidence>
<dbReference type="InterPro" id="IPR029055">
    <property type="entry name" value="Ntn_hydrolases_N"/>
</dbReference>
<dbReference type="STRING" id="3218.A0A2K1IIB7"/>
<evidence type="ECO:0000313" key="11">
    <source>
        <dbReference type="EnsemblPlants" id="Pp3c23_6900V3.1"/>
    </source>
</evidence>
<comment type="catalytic activity">
    <reaction evidence="1">
        <text>Cleavage of a beta-linked Asp residue from the N-terminus of a polypeptide.</text>
        <dbReference type="EC" id="3.4.19.5"/>
    </reaction>
</comment>
<dbReference type="EnsemblPlants" id="Pp3c23_6900V3.1">
    <property type="protein sequence ID" value="Pp3c23_6900V3.1"/>
    <property type="gene ID" value="Pp3c23_6900"/>
</dbReference>
<comment type="subunit">
    <text evidence="2">Heterotetramer of two alpha and two beta chains arranged as a dimer of alpha/beta heterodimers.</text>
</comment>
<dbReference type="EnsemblPlants" id="Pp3c23_6900V3.2">
    <property type="protein sequence ID" value="Pp3c23_6900V3.2"/>
    <property type="gene ID" value="Pp3c23_6900"/>
</dbReference>
<evidence type="ECO:0000256" key="3">
    <source>
        <dbReference type="ARBA" id="ARBA00012879"/>
    </source>
</evidence>
<evidence type="ECO:0000256" key="1">
    <source>
        <dbReference type="ARBA" id="ARBA00000306"/>
    </source>
</evidence>
<evidence type="ECO:0000313" key="10">
    <source>
        <dbReference type="EMBL" id="PNR29014.1"/>
    </source>
</evidence>
<keyword evidence="4" id="KW-0645">Protease</keyword>
<dbReference type="PaxDb" id="3218-PP1S10_316V6.1"/>
<feature type="active site" description="Nucleophile" evidence="7">
    <location>
        <position position="233"/>
    </location>
</feature>
<dbReference type="GO" id="GO:0004067">
    <property type="term" value="F:asparaginase activity"/>
    <property type="evidence" value="ECO:0000318"/>
    <property type="project" value="GO_Central"/>
</dbReference>
<evidence type="ECO:0000256" key="4">
    <source>
        <dbReference type="ARBA" id="ARBA00022670"/>
    </source>
</evidence>
<evidence type="ECO:0000256" key="2">
    <source>
        <dbReference type="ARBA" id="ARBA00011601"/>
    </source>
</evidence>
<dbReference type="CDD" id="cd04701">
    <property type="entry name" value="Asparaginase_2"/>
    <property type="match status" value="1"/>
</dbReference>
<dbReference type="Gene3D" id="3.60.20.30">
    <property type="entry name" value="(Glycosyl)asparaginase"/>
    <property type="match status" value="1"/>
</dbReference>
<dbReference type="GO" id="GO:0006508">
    <property type="term" value="P:proteolysis"/>
    <property type="evidence" value="ECO:0007669"/>
    <property type="project" value="UniProtKB-KW"/>
</dbReference>
<dbReference type="SUPFAM" id="SSF56235">
    <property type="entry name" value="N-terminal nucleophile aminohydrolases (Ntn hydrolases)"/>
    <property type="match status" value="1"/>
</dbReference>
<dbReference type="PANTHER" id="PTHR10188:SF33">
    <property type="entry name" value="ASPARAGINASE"/>
    <property type="match status" value="1"/>
</dbReference>
<organism evidence="10">
    <name type="scientific">Physcomitrium patens</name>
    <name type="common">Spreading-leaved earth moss</name>
    <name type="synonym">Physcomitrella patens</name>
    <dbReference type="NCBI Taxonomy" id="3218"/>
    <lineage>
        <taxon>Eukaryota</taxon>
        <taxon>Viridiplantae</taxon>
        <taxon>Streptophyta</taxon>
        <taxon>Embryophyta</taxon>
        <taxon>Bryophyta</taxon>
        <taxon>Bryophytina</taxon>
        <taxon>Bryopsida</taxon>
        <taxon>Funariidae</taxon>
        <taxon>Funariales</taxon>
        <taxon>Funariaceae</taxon>
        <taxon>Physcomitrium</taxon>
    </lineage>
</organism>
<keyword evidence="5" id="KW-0378">Hydrolase</keyword>
<dbReference type="AlphaFoldDB" id="A0A2K1IIB7"/>
<dbReference type="EC" id="3.4.19.5" evidence="3"/>
<dbReference type="InterPro" id="IPR000246">
    <property type="entry name" value="Peptidase_T2"/>
</dbReference>
<dbReference type="Proteomes" id="UP000006727">
    <property type="component" value="Chromosome 23"/>
</dbReference>
<dbReference type="FunFam" id="3.60.20.30:FF:000001">
    <property type="entry name" value="Isoaspartyl peptidase/L-asparaginase"/>
    <property type="match status" value="1"/>
</dbReference>
<dbReference type="OMA" id="HWENGHA"/>
<evidence type="ECO:0000256" key="7">
    <source>
        <dbReference type="PIRSR" id="PIRSR600246-1"/>
    </source>
</evidence>
<accession>A0A2K1IIB7</accession>
<evidence type="ECO:0000256" key="6">
    <source>
        <dbReference type="ARBA" id="ARBA00022813"/>
    </source>
</evidence>
<dbReference type="OrthoDB" id="2262349at2759"/>
<evidence type="ECO:0000256" key="9">
    <source>
        <dbReference type="PIRSR" id="PIRSR600246-3"/>
    </source>
</evidence>
<dbReference type="Gramene" id="Pp3c23_6900V3.1">
    <property type="protein sequence ID" value="Pp3c23_6900V3.1"/>
    <property type="gene ID" value="Pp3c23_6900"/>
</dbReference>
<dbReference type="RefSeq" id="XP_024362804.1">
    <property type="nucleotide sequence ID" value="XM_024507036.2"/>
</dbReference>
<dbReference type="GeneID" id="112276065"/>
<evidence type="ECO:0000313" key="12">
    <source>
        <dbReference type="Proteomes" id="UP000006727"/>
    </source>
</evidence>
<dbReference type="Gramene" id="Pp3c23_6900V3.2">
    <property type="protein sequence ID" value="Pp3c23_6900V3.2"/>
    <property type="gene ID" value="Pp3c23_6900"/>
</dbReference>
<dbReference type="GO" id="GO:0008798">
    <property type="term" value="F:beta-aspartyl-peptidase activity"/>
    <property type="evidence" value="ECO:0007669"/>
    <property type="project" value="UniProtKB-EC"/>
</dbReference>
<feature type="binding site" evidence="8">
    <location>
        <begin position="261"/>
        <end position="264"/>
    </location>
    <ligand>
        <name>substrate</name>
    </ligand>
</feature>
<reference evidence="10 12" key="2">
    <citation type="journal article" date="2018" name="Plant J.">
        <title>The Physcomitrella patens chromosome-scale assembly reveals moss genome structure and evolution.</title>
        <authorList>
            <person name="Lang D."/>
            <person name="Ullrich K.K."/>
            <person name="Murat F."/>
            <person name="Fuchs J."/>
            <person name="Jenkins J."/>
            <person name="Haas F.B."/>
            <person name="Piednoel M."/>
            <person name="Gundlach H."/>
            <person name="Van Bel M."/>
            <person name="Meyberg R."/>
            <person name="Vives C."/>
            <person name="Morata J."/>
            <person name="Symeonidi A."/>
            <person name="Hiss M."/>
            <person name="Muchero W."/>
            <person name="Kamisugi Y."/>
            <person name="Saleh O."/>
            <person name="Blanc G."/>
            <person name="Decker E.L."/>
            <person name="van Gessel N."/>
            <person name="Grimwood J."/>
            <person name="Hayes R.D."/>
            <person name="Graham S.W."/>
            <person name="Gunter L.E."/>
            <person name="McDaniel S.F."/>
            <person name="Hoernstein S.N.W."/>
            <person name="Larsson A."/>
            <person name="Li F.W."/>
            <person name="Perroud P.F."/>
            <person name="Phillips J."/>
            <person name="Ranjan P."/>
            <person name="Rokshar D.S."/>
            <person name="Rothfels C.J."/>
            <person name="Schneider L."/>
            <person name="Shu S."/>
            <person name="Stevenson D.W."/>
            <person name="Thummler F."/>
            <person name="Tillich M."/>
            <person name="Villarreal Aguilar J.C."/>
            <person name="Widiez T."/>
            <person name="Wong G.K."/>
            <person name="Wymore A."/>
            <person name="Zhang Y."/>
            <person name="Zimmer A.D."/>
            <person name="Quatrano R.S."/>
            <person name="Mayer K.F.X."/>
            <person name="Goodstein D."/>
            <person name="Casacuberta J.M."/>
            <person name="Vandepoele K."/>
            <person name="Reski R."/>
            <person name="Cuming A.C."/>
            <person name="Tuskan G.A."/>
            <person name="Maumus F."/>
            <person name="Salse J."/>
            <person name="Schmutz J."/>
            <person name="Rensing S.A."/>
        </authorList>
    </citation>
    <scope>NUCLEOTIDE SEQUENCE [LARGE SCALE GENOMIC DNA]</scope>
    <source>
        <strain evidence="11 12">cv. Gransden 2004</strain>
    </source>
</reference>
<dbReference type="EMBL" id="ABEU02000023">
    <property type="protein sequence ID" value="PNR29014.1"/>
    <property type="molecule type" value="Genomic_DNA"/>
</dbReference>
<dbReference type="PANTHER" id="PTHR10188">
    <property type="entry name" value="L-ASPARAGINASE"/>
    <property type="match status" value="1"/>
</dbReference>
<reference evidence="11" key="3">
    <citation type="submission" date="2020-12" db="UniProtKB">
        <authorList>
            <consortium name="EnsemblPlants"/>
        </authorList>
    </citation>
    <scope>IDENTIFICATION</scope>
</reference>
<feature type="site" description="Cleavage; by autolysis" evidence="9">
    <location>
        <begin position="232"/>
        <end position="233"/>
    </location>
</feature>
<feature type="binding site" evidence="8">
    <location>
        <begin position="283"/>
        <end position="286"/>
    </location>
    <ligand>
        <name>substrate</name>
    </ligand>
</feature>
<sequence>MGAWALALHGGAGMIAQEKMSADWQKCTEEALNEILNIGITALQNKLTALETVELVVKALEDNTLFNAGKGSVLTNKGTVEMEASIMDGRTKNCGAVSGLSTVVHPVSLARLVMSNSPHVYLAFNGAEEFARQQGVEMVDTETFITDENREKLEMAKKTKSVELDFSEHAPDVMNNNDNEYSFNKGNGIVHSDHQPVIHWENGHAKANGHFDCGHVHRKKGALHQVFKAEFETVGCTAVDSLGNCAAATSTGGLVNKMSGRIGDTPIVGAGTYANHLCAVSGTGRGEEFIKHTVAKEVAAMMEYKELPLGKAVYKVIHEKLPENMGGLIAVSASGEVAMAFNTPSMFRASAQEGGERMIGIW</sequence>
<reference evidence="10 12" key="1">
    <citation type="journal article" date="2008" name="Science">
        <title>The Physcomitrella genome reveals evolutionary insights into the conquest of land by plants.</title>
        <authorList>
            <person name="Rensing S."/>
            <person name="Lang D."/>
            <person name="Zimmer A."/>
            <person name="Terry A."/>
            <person name="Salamov A."/>
            <person name="Shapiro H."/>
            <person name="Nishiyama T."/>
            <person name="Perroud P.-F."/>
            <person name="Lindquist E."/>
            <person name="Kamisugi Y."/>
            <person name="Tanahashi T."/>
            <person name="Sakakibara K."/>
            <person name="Fujita T."/>
            <person name="Oishi K."/>
            <person name="Shin-I T."/>
            <person name="Kuroki Y."/>
            <person name="Toyoda A."/>
            <person name="Suzuki Y."/>
            <person name="Hashimoto A."/>
            <person name="Yamaguchi K."/>
            <person name="Sugano A."/>
            <person name="Kohara Y."/>
            <person name="Fujiyama A."/>
            <person name="Anterola A."/>
            <person name="Aoki S."/>
            <person name="Ashton N."/>
            <person name="Barbazuk W.B."/>
            <person name="Barker E."/>
            <person name="Bennetzen J."/>
            <person name="Bezanilla M."/>
            <person name="Blankenship R."/>
            <person name="Cho S.H."/>
            <person name="Dutcher S."/>
            <person name="Estelle M."/>
            <person name="Fawcett J.A."/>
            <person name="Gundlach H."/>
            <person name="Hanada K."/>
            <person name="Heyl A."/>
            <person name="Hicks K.A."/>
            <person name="Hugh J."/>
            <person name="Lohr M."/>
            <person name="Mayer K."/>
            <person name="Melkozernov A."/>
            <person name="Murata T."/>
            <person name="Nelson D."/>
            <person name="Pils B."/>
            <person name="Prigge M."/>
            <person name="Reiss B."/>
            <person name="Renner T."/>
            <person name="Rombauts S."/>
            <person name="Rushton P."/>
            <person name="Sanderfoot A."/>
            <person name="Schween G."/>
            <person name="Shiu S.-H."/>
            <person name="Stueber K."/>
            <person name="Theodoulou F.L."/>
            <person name="Tu H."/>
            <person name="Van de Peer Y."/>
            <person name="Verrier P.J."/>
            <person name="Waters E."/>
            <person name="Wood A."/>
            <person name="Yang L."/>
            <person name="Cove D."/>
            <person name="Cuming A."/>
            <person name="Hasebe M."/>
            <person name="Lucas S."/>
            <person name="Mishler D.B."/>
            <person name="Reski R."/>
            <person name="Grigoriev I."/>
            <person name="Quatrano R.S."/>
            <person name="Boore J.L."/>
        </authorList>
    </citation>
    <scope>NUCLEOTIDE SEQUENCE [LARGE SCALE GENOMIC DNA]</scope>
    <source>
        <strain evidence="11 12">cv. Gransden 2004</strain>
    </source>
</reference>
<keyword evidence="6" id="KW-0068">Autocatalytic cleavage</keyword>
<protein>
    <recommendedName>
        <fullName evidence="3">beta-aspartyl-peptidase</fullName>
        <ecNumber evidence="3">3.4.19.5</ecNumber>
    </recommendedName>
</protein>
<name>A0A2K1IIB7_PHYPA</name>
<evidence type="ECO:0000256" key="5">
    <source>
        <dbReference type="ARBA" id="ARBA00022801"/>
    </source>
</evidence>